<accession>A0A5E6Q7E4</accession>
<dbReference type="AlphaFoldDB" id="A0A5E6Q7E4"/>
<dbReference type="InterPro" id="IPR011032">
    <property type="entry name" value="GroES-like_sf"/>
</dbReference>
<dbReference type="InterPro" id="IPR050700">
    <property type="entry name" value="YIM1/Zinc_Alcohol_DH_Fams"/>
</dbReference>
<dbReference type="InterPro" id="IPR036291">
    <property type="entry name" value="NAD(P)-bd_dom_sf"/>
</dbReference>
<dbReference type="PANTHER" id="PTHR11695">
    <property type="entry name" value="ALCOHOL DEHYDROGENASE RELATED"/>
    <property type="match status" value="1"/>
</dbReference>
<dbReference type="CDD" id="cd05289">
    <property type="entry name" value="MDR_like_2"/>
    <property type="match status" value="1"/>
</dbReference>
<organism evidence="3 4">
    <name type="scientific">Pseudomonas fluorescens</name>
    <dbReference type="NCBI Taxonomy" id="294"/>
    <lineage>
        <taxon>Bacteria</taxon>
        <taxon>Pseudomonadati</taxon>
        <taxon>Pseudomonadota</taxon>
        <taxon>Gammaproteobacteria</taxon>
        <taxon>Pseudomonadales</taxon>
        <taxon>Pseudomonadaceae</taxon>
        <taxon>Pseudomonas</taxon>
    </lineage>
</organism>
<dbReference type="Gene3D" id="3.40.50.720">
    <property type="entry name" value="NAD(P)-binding Rossmann-like Domain"/>
    <property type="match status" value="1"/>
</dbReference>
<dbReference type="SUPFAM" id="SSF51735">
    <property type="entry name" value="NAD(P)-binding Rossmann-fold domains"/>
    <property type="match status" value="1"/>
</dbReference>
<dbReference type="Gene3D" id="3.90.180.10">
    <property type="entry name" value="Medium-chain alcohol dehydrogenases, catalytic domain"/>
    <property type="match status" value="1"/>
</dbReference>
<dbReference type="InterPro" id="IPR013154">
    <property type="entry name" value="ADH-like_N"/>
</dbReference>
<dbReference type="EMBL" id="CABVHJ010000002">
    <property type="protein sequence ID" value="VVM48515.1"/>
    <property type="molecule type" value="Genomic_DNA"/>
</dbReference>
<dbReference type="GO" id="GO:0008270">
    <property type="term" value="F:zinc ion binding"/>
    <property type="evidence" value="ECO:0007669"/>
    <property type="project" value="InterPro"/>
</dbReference>
<sequence>MQSQGTASNPQRTDYHPYTDKSRTSMKAFLIDRYGKHPGRIGEAPFPAVGSHDVLIEVHASSVNVLDSKISTGEFKLILPYAFPLILGNDLAGVVTEVGTQVTRFKPGDEVYARPPEARIGTFAELIAVNENAIALKPANTDMAQAASLPLVALTAWQVLVETAQLEKGQKVLIHAGSGGVGTVAIQLAKHLGAFVATTTSTANVEWVKALGADVVIDYKQQNFESVLHGYDVVLNSLGSDVLEKSIKVLKPGGQLISISGPPTAQFAQEQGLSWPLQQVMRLLSLGIRRKARKQDVNYAFVFMRANGAQLQQISALVEAGIIKPVIDRTFPFESTAEALKYVEQGRAKGKVVVSIK</sequence>
<dbReference type="Pfam" id="PF13602">
    <property type="entry name" value="ADH_zinc_N_2"/>
    <property type="match status" value="1"/>
</dbReference>
<keyword evidence="3" id="KW-0012">Acyltransferase</keyword>
<dbReference type="SUPFAM" id="SSF50129">
    <property type="entry name" value="GroES-like"/>
    <property type="match status" value="1"/>
</dbReference>
<proteinExistence type="predicted"/>
<dbReference type="InterPro" id="IPR002364">
    <property type="entry name" value="Quin_OxRdtase/zeta-crystal_CS"/>
</dbReference>
<feature type="domain" description="Enoyl reductase (ER)" evidence="2">
    <location>
        <begin position="39"/>
        <end position="354"/>
    </location>
</feature>
<dbReference type="Proteomes" id="UP000327167">
    <property type="component" value="Unassembled WGS sequence"/>
</dbReference>
<evidence type="ECO:0000256" key="1">
    <source>
        <dbReference type="ARBA" id="ARBA00023002"/>
    </source>
</evidence>
<evidence type="ECO:0000313" key="4">
    <source>
        <dbReference type="Proteomes" id="UP000327167"/>
    </source>
</evidence>
<dbReference type="GO" id="GO:0016491">
    <property type="term" value="F:oxidoreductase activity"/>
    <property type="evidence" value="ECO:0007669"/>
    <property type="project" value="UniProtKB-KW"/>
</dbReference>
<name>A0A5E6Q7E4_PSEFL</name>
<reference evidence="3 4" key="1">
    <citation type="submission" date="2019-09" db="EMBL/GenBank/DDBJ databases">
        <authorList>
            <person name="Chandra G."/>
            <person name="Truman W A."/>
        </authorList>
    </citation>
    <scope>NUCLEOTIDE SEQUENCE [LARGE SCALE GENOMIC DNA]</scope>
    <source>
        <strain evidence="3">PS655</strain>
    </source>
</reference>
<dbReference type="InterPro" id="IPR020843">
    <property type="entry name" value="ER"/>
</dbReference>
<evidence type="ECO:0000259" key="2">
    <source>
        <dbReference type="SMART" id="SM00829"/>
    </source>
</evidence>
<dbReference type="PROSITE" id="PS01162">
    <property type="entry name" value="QOR_ZETA_CRYSTAL"/>
    <property type="match status" value="1"/>
</dbReference>
<dbReference type="SMART" id="SM00829">
    <property type="entry name" value="PKS_ER"/>
    <property type="match status" value="1"/>
</dbReference>
<keyword evidence="1" id="KW-0560">Oxidoreductase</keyword>
<evidence type="ECO:0000313" key="3">
    <source>
        <dbReference type="EMBL" id="VVM48515.1"/>
    </source>
</evidence>
<protein>
    <submittedName>
        <fullName evidence="3">Narbonolide/10-deoxymethynolide synthase PikA2, modules 3 and 4</fullName>
        <ecNumber evidence="3">2.3.1.239</ecNumber>
    </submittedName>
</protein>
<dbReference type="GO" id="GO:0016746">
    <property type="term" value="F:acyltransferase activity"/>
    <property type="evidence" value="ECO:0007669"/>
    <property type="project" value="UniProtKB-KW"/>
</dbReference>
<keyword evidence="3" id="KW-0808">Transferase</keyword>
<gene>
    <name evidence="3" type="primary">pikAII</name>
    <name evidence="3" type="ORF">PS655_00651</name>
</gene>
<dbReference type="EC" id="2.3.1.239" evidence="3"/>
<dbReference type="Pfam" id="PF08240">
    <property type="entry name" value="ADH_N"/>
    <property type="match status" value="1"/>
</dbReference>
<dbReference type="PANTHER" id="PTHR11695:SF294">
    <property type="entry name" value="RETICULON-4-INTERACTING PROTEIN 1, MITOCHONDRIAL"/>
    <property type="match status" value="1"/>
</dbReference>